<dbReference type="AlphaFoldDB" id="A0AB39LGE6"/>
<sequence length="109" mass="12242">MDDDGYEGQAVLAVEGRAEFTVRARLTGSFQPLDGRYRWYGRLEAHEELTRMVGDRSAGVVLRTPEGNAAGRITEPDLWNRYRIEGMGVPPFRIPFTIEEVSEIGTSSH</sequence>
<feature type="domain" description="DUF4873" evidence="1">
    <location>
        <begin position="3"/>
        <end position="94"/>
    </location>
</feature>
<accession>A0AB39LGE6</accession>
<evidence type="ECO:0000259" key="1">
    <source>
        <dbReference type="Pfam" id="PF16170"/>
    </source>
</evidence>
<evidence type="ECO:0000313" key="2">
    <source>
        <dbReference type="EMBL" id="XDP92959.1"/>
    </source>
</evidence>
<proteinExistence type="predicted"/>
<gene>
    <name evidence="2" type="ORF">AB5J57_05230</name>
</gene>
<protein>
    <submittedName>
        <fullName evidence="2">DUF4873 domain-containing protein</fullName>
    </submittedName>
</protein>
<reference evidence="2" key="1">
    <citation type="submission" date="2024-07" db="EMBL/GenBank/DDBJ databases">
        <authorList>
            <person name="Yu S.T."/>
        </authorList>
    </citation>
    <scope>NUCLEOTIDE SEQUENCE</scope>
    <source>
        <strain evidence="2">R02</strain>
    </source>
</reference>
<name>A0AB39LGE6_9ACTN</name>
<dbReference type="RefSeq" id="WP_369154900.1">
    <property type="nucleotide sequence ID" value="NZ_CP163429.1"/>
</dbReference>
<dbReference type="EMBL" id="CP163429">
    <property type="protein sequence ID" value="XDP92959.1"/>
    <property type="molecule type" value="Genomic_DNA"/>
</dbReference>
<dbReference type="Pfam" id="PF16170">
    <property type="entry name" value="DUF4873"/>
    <property type="match status" value="1"/>
</dbReference>
<organism evidence="2">
    <name type="scientific">Streptomyces sp. R02</name>
    <dbReference type="NCBI Taxonomy" id="3238623"/>
    <lineage>
        <taxon>Bacteria</taxon>
        <taxon>Bacillati</taxon>
        <taxon>Actinomycetota</taxon>
        <taxon>Actinomycetes</taxon>
        <taxon>Kitasatosporales</taxon>
        <taxon>Streptomycetaceae</taxon>
        <taxon>Streptomyces</taxon>
    </lineage>
</organism>
<dbReference type="InterPro" id="IPR032371">
    <property type="entry name" value="DUF4873"/>
</dbReference>